<comment type="caution">
    <text evidence="5">The sequence shown here is derived from an EMBL/GenBank/DDBJ whole genome shotgun (WGS) entry which is preliminary data.</text>
</comment>
<evidence type="ECO:0000259" key="4">
    <source>
        <dbReference type="PROSITE" id="PS51352"/>
    </source>
</evidence>
<reference evidence="5 6" key="1">
    <citation type="journal article" date="2020" name="Syst. Appl. Microbiol.">
        <title>Alienimonas chondri sp. nov., a novel planctomycete isolated from the biofilm of the red alga Chondrus crispus.</title>
        <authorList>
            <person name="Vitorino I."/>
            <person name="Albuquerque L."/>
            <person name="Wiegand S."/>
            <person name="Kallscheuer N."/>
            <person name="da Costa M.S."/>
            <person name="Lobo-da-Cunha A."/>
            <person name="Jogler C."/>
            <person name="Lage O.M."/>
        </authorList>
    </citation>
    <scope>NUCLEOTIDE SEQUENCE [LARGE SCALE GENOMIC DNA]</scope>
    <source>
        <strain evidence="5 6">LzC2</strain>
    </source>
</reference>
<dbReference type="EMBL" id="WTPX01000099">
    <property type="protein sequence ID" value="NNJ26803.1"/>
    <property type="molecule type" value="Genomic_DNA"/>
</dbReference>
<gene>
    <name evidence="5" type="ORF">LzC2_28970</name>
</gene>
<dbReference type="RefSeq" id="WP_171188179.1">
    <property type="nucleotide sequence ID" value="NZ_WTPX01000099.1"/>
</dbReference>
<organism evidence="5 6">
    <name type="scientific">Alienimonas chondri</name>
    <dbReference type="NCBI Taxonomy" id="2681879"/>
    <lineage>
        <taxon>Bacteria</taxon>
        <taxon>Pseudomonadati</taxon>
        <taxon>Planctomycetota</taxon>
        <taxon>Planctomycetia</taxon>
        <taxon>Planctomycetales</taxon>
        <taxon>Planctomycetaceae</taxon>
        <taxon>Alienimonas</taxon>
    </lineage>
</organism>
<evidence type="ECO:0000313" key="5">
    <source>
        <dbReference type="EMBL" id="NNJ26803.1"/>
    </source>
</evidence>
<keyword evidence="6" id="KW-1185">Reference proteome</keyword>
<feature type="chain" id="PRO_5046050331" description="Thioredoxin domain-containing protein" evidence="3">
    <location>
        <begin position="24"/>
        <end position="201"/>
    </location>
</feature>
<feature type="signal peptide" evidence="3">
    <location>
        <begin position="1"/>
        <end position="23"/>
    </location>
</feature>
<dbReference type="PROSITE" id="PS51352">
    <property type="entry name" value="THIOREDOXIN_2"/>
    <property type="match status" value="1"/>
</dbReference>
<sequence length="201" mass="20822">MSRPAPRVSFVPALLFGLTACGAALGFGGCTSGSGGFADPAAVEEAAALTGEPMPIDEWTTDLAAAKQTAEAENKDLLLLFTGSDWCPPCMALEKEVFAKSPASRLQDDFVPVLLDFPMQKPQAPEIVARNEEIQESFGVTGYPTVLLVSASGEQYAELHYEERYASGGPAAFLADAKAKRNAHGGAGSEPSVVGGAAAAE</sequence>
<protein>
    <recommendedName>
        <fullName evidence="4">Thioredoxin domain-containing protein</fullName>
    </recommendedName>
</protein>
<dbReference type="InterPro" id="IPR051099">
    <property type="entry name" value="AGR/TXD"/>
</dbReference>
<evidence type="ECO:0000256" key="3">
    <source>
        <dbReference type="SAM" id="SignalP"/>
    </source>
</evidence>
<keyword evidence="1 3" id="KW-0732">Signal</keyword>
<feature type="domain" description="Thioredoxin" evidence="4">
    <location>
        <begin position="35"/>
        <end position="201"/>
    </location>
</feature>
<dbReference type="InterPro" id="IPR013766">
    <property type="entry name" value="Thioredoxin_domain"/>
</dbReference>
<name>A0ABX1VFB4_9PLAN</name>
<accession>A0ABX1VFB4</accession>
<evidence type="ECO:0000256" key="2">
    <source>
        <dbReference type="SAM" id="MobiDB-lite"/>
    </source>
</evidence>
<proteinExistence type="predicted"/>
<dbReference type="PANTHER" id="PTHR15337">
    <property type="entry name" value="ANTERIOR GRADIENT PROTEIN-RELATED"/>
    <property type="match status" value="1"/>
</dbReference>
<evidence type="ECO:0000313" key="6">
    <source>
        <dbReference type="Proteomes" id="UP000609651"/>
    </source>
</evidence>
<dbReference type="PROSITE" id="PS51257">
    <property type="entry name" value="PROKAR_LIPOPROTEIN"/>
    <property type="match status" value="1"/>
</dbReference>
<dbReference type="Gene3D" id="3.40.30.10">
    <property type="entry name" value="Glutaredoxin"/>
    <property type="match status" value="1"/>
</dbReference>
<dbReference type="SUPFAM" id="SSF52833">
    <property type="entry name" value="Thioredoxin-like"/>
    <property type="match status" value="1"/>
</dbReference>
<evidence type="ECO:0000256" key="1">
    <source>
        <dbReference type="ARBA" id="ARBA00022729"/>
    </source>
</evidence>
<dbReference type="Proteomes" id="UP000609651">
    <property type="component" value="Unassembled WGS sequence"/>
</dbReference>
<feature type="region of interest" description="Disordered" evidence="2">
    <location>
        <begin position="180"/>
        <end position="201"/>
    </location>
</feature>
<dbReference type="PANTHER" id="PTHR15337:SF11">
    <property type="entry name" value="THIOREDOXIN DOMAIN-CONTAINING PROTEIN"/>
    <property type="match status" value="1"/>
</dbReference>
<dbReference type="InterPro" id="IPR036249">
    <property type="entry name" value="Thioredoxin-like_sf"/>
</dbReference>
<dbReference type="Pfam" id="PF13899">
    <property type="entry name" value="Thioredoxin_7"/>
    <property type="match status" value="1"/>
</dbReference>